<sequence>MLCVLRNSLRLSTASRVLERPTKVPGRFWPTLFVRCRSENIVVTIADVSKEVRPAKNPEYVPRKYLLNAHSQETLRHLKWMLQKDVLRQDMFLMGGPGIRRRELALAFLELTGRELEFIALTRDTTEADLKQRREIKSGTAYYHDQSAVRAATNGRVLLIEGVEKAERNVLPVLNNLLENREMHLEDGRFLIPASRYDKLLKTHTQTELDKWRLVRVSEDFIVIALGLPSPRYPGHPLDPPLRSRFQARHIPPPTFEEQLEALRNLTSRTDVGKLSQLLSCAHALVTQEAVAIGLPDFPLDNLSSAALIMDKDPDLSVYDIFYRFYPYKLFLGKEGRSAVEDILGTFSVLNDSKTEQAVTSKVDVIEKADDFLEISIKRDNGETNFYVPRGTSQLSRTNSDDYIETNYQNNLLASMLESHLTSDFCLIGPKGCGKSTTVRRLADLLGYQVEPIVLYQDMTSRDLIQQRTTSLSGDTVWRDSPLVDAAVHGKLAVLDGIDRIHSSTLAILHRLVHDRELQLHDGKRLIRADRYDEIKEEYRRSDEEMRDHGILRIHPGFRLVALAEPPIINSSSGQWLNSELLSLFLFHEMRPLAKREEIHIIRSKFGEPSQALLSIAELAHVLRSSSDPTLLSLAGSLSTRQLLRIAERMHRFQCDDAYSAVQRACLARFLPTIAKEALEDSCRRLGIVSPKSDADLVQIECSVTSDSVKIGDTVVDRYRTTVLSKVPDIVFYDVPEHVALLERLLQDFSLGQNILLVGNQGVGKNKVVDRMLQLLNRPREYIQLHRDTTVQTLTLQPMVRDGKVVYEDSPLVQAVKLGHVLVVDEADKAPTHVTCILKTLVESGEMILSDGRRIIPSTGDNVRNANSIPMHPDFRMIVLANRPGFPFLGNDFFGALGDLFSTHSVDNPSTRSEIQLLKQYGPHVDERTIHKLVRAFGELRSMADQGLVSYPYSTREVVNIVKHLEKFPNEPLGTVVRNVFDFDRYSQEIFDTLVTVLHKHGIPVGTSPTNVALAKEIPLPEMKISGSWNVLSTFHSVPVQERYVKLKPPTFPVQNDRTLDRVEARSAWFTELQSYWAIPISENSTVTALTVANGSKGDGTDDRIHVLTSNPLSIFSMAPESEHVRKTSLQGLISPERGTIPFYSIAVDNLGDVIVHEETSNSILVANVNEGSVRELQFSSFLDIASDRISSAFRSRNPQWKMKTDLLRSHNLVVLYTQNYDKLEVIDLHRMCAYSMSLPCNIESVLLASDKKWLIQDASKNKYILAKSSDADPCPNMLCELDESNSVDLKTGSILNCGRSSLHKTELSKALQQKIDSPNRLLVTDNTYAGIVTGFPDLDSSNELHFWPRKGRTRSYITPIITQNGQVIRTISPDQVPDEVYPKNTKHTGISGYLEIVDTINHKLRYIPIPEPVNVSPLTQWLYAKDLPLYASLTSNEGLVTIDAGGCVRLWETSITNIEKSLGAWRKTIGADEEKIQITRERYSGQDVSRPKHGKVDKNNQPHVGGNTWAGGTGGRDTAGLGGKGGPYRLDAGHTVHQLSDAEKNAVPEHVKKAAREMGLRAFKQRLRDIKMSEYDHKLYAQFSDAVHNQVQALRVILGTLQAKSNERQWCRHQTSGELDDTKLIEGLTGEKTIYRRRTEKEPEIGAPQLKPKRLKLVADVSGSMYRFNGYDGRLDRELEACVMVMEAFSGYEGKFQYDIVGHSGDDYRIVFVDRTQPPTDNKRRLEVIKTMHAHSQFCMSGDNTLQATQHAIASLAKEDSDESIVVVLSDANLDRYGISPERFAKLLTSNADVNAYAIFIGSLGDQATRLIKKMPSGRAFVCMDLKNIPRILQQIFAASVLSTTRST</sequence>
<evidence type="ECO:0000256" key="2">
    <source>
        <dbReference type="ARBA" id="ARBA00022741"/>
    </source>
</evidence>
<gene>
    <name evidence="10" type="ORF">PUN28_013309</name>
</gene>
<feature type="domain" description="VWFA" evidence="9">
    <location>
        <begin position="1655"/>
        <end position="1837"/>
    </location>
</feature>
<comment type="caution">
    <text evidence="10">The sequence shown here is derived from an EMBL/GenBank/DDBJ whole genome shotgun (WGS) entry which is preliminary data.</text>
</comment>
<dbReference type="FunFam" id="3.40.50.300:FF:000663">
    <property type="entry name" value="von Willebrand factor A domain containing 8"/>
    <property type="match status" value="1"/>
</dbReference>
<dbReference type="PANTHER" id="PTHR21610">
    <property type="entry name" value="VON WILLEBRAND FACTOR A DOMAIN-CONTAINING PROTEIN 8"/>
    <property type="match status" value="1"/>
</dbReference>
<dbReference type="FunFam" id="3.40.50.300:FF:000587">
    <property type="entry name" value="von Willebrand factor A domain containing 8"/>
    <property type="match status" value="1"/>
</dbReference>
<dbReference type="GO" id="GO:0016887">
    <property type="term" value="F:ATP hydrolysis activity"/>
    <property type="evidence" value="ECO:0007669"/>
    <property type="project" value="InterPro"/>
</dbReference>
<dbReference type="SUPFAM" id="SSF52540">
    <property type="entry name" value="P-loop containing nucleoside triphosphate hydrolases"/>
    <property type="match status" value="3"/>
</dbReference>
<organism evidence="10 11">
    <name type="scientific">Cardiocondyla obscurior</name>
    <dbReference type="NCBI Taxonomy" id="286306"/>
    <lineage>
        <taxon>Eukaryota</taxon>
        <taxon>Metazoa</taxon>
        <taxon>Ecdysozoa</taxon>
        <taxon>Arthropoda</taxon>
        <taxon>Hexapoda</taxon>
        <taxon>Insecta</taxon>
        <taxon>Pterygota</taxon>
        <taxon>Neoptera</taxon>
        <taxon>Endopterygota</taxon>
        <taxon>Hymenoptera</taxon>
        <taxon>Apocrita</taxon>
        <taxon>Aculeata</taxon>
        <taxon>Formicoidea</taxon>
        <taxon>Formicidae</taxon>
        <taxon>Myrmicinae</taxon>
        <taxon>Cardiocondyla</taxon>
    </lineage>
</organism>
<dbReference type="GO" id="GO:0005524">
    <property type="term" value="F:ATP binding"/>
    <property type="evidence" value="ECO:0007669"/>
    <property type="project" value="UniProtKB-KW"/>
</dbReference>
<dbReference type="Gene3D" id="3.40.50.410">
    <property type="entry name" value="von Willebrand factor, type A domain"/>
    <property type="match status" value="1"/>
</dbReference>
<dbReference type="PANTHER" id="PTHR21610:SF9">
    <property type="entry name" value="VON WILLEBRAND FACTOR A DOMAIN-CONTAINING PROTEIN 8"/>
    <property type="match status" value="1"/>
</dbReference>
<evidence type="ECO:0000256" key="7">
    <source>
        <dbReference type="ARBA" id="ARBA00070377"/>
    </source>
</evidence>
<keyword evidence="2" id="KW-0547">Nucleotide-binding</keyword>
<dbReference type="Proteomes" id="UP001430953">
    <property type="component" value="Unassembled WGS sequence"/>
</dbReference>
<dbReference type="SMART" id="SM00327">
    <property type="entry name" value="VWA"/>
    <property type="match status" value="1"/>
</dbReference>
<evidence type="ECO:0000313" key="10">
    <source>
        <dbReference type="EMBL" id="KAL0111985.1"/>
    </source>
</evidence>
<name>A0AAW2FAA9_9HYME</name>
<dbReference type="Pfam" id="PF07728">
    <property type="entry name" value="AAA_5"/>
    <property type="match status" value="3"/>
</dbReference>
<protein>
    <recommendedName>
        <fullName evidence="7">von Willebrand factor A domain-containing protein 8</fullName>
    </recommendedName>
</protein>
<evidence type="ECO:0000259" key="9">
    <source>
        <dbReference type="PROSITE" id="PS50234"/>
    </source>
</evidence>
<keyword evidence="3" id="KW-0067">ATP-binding</keyword>
<dbReference type="GO" id="GO:0032991">
    <property type="term" value="C:protein-containing complex"/>
    <property type="evidence" value="ECO:0007669"/>
    <property type="project" value="UniProtKB-ARBA"/>
</dbReference>
<dbReference type="PROSITE" id="PS50234">
    <property type="entry name" value="VWFA"/>
    <property type="match status" value="1"/>
</dbReference>
<dbReference type="Gene3D" id="3.40.50.300">
    <property type="entry name" value="P-loop containing nucleotide triphosphate hydrolases"/>
    <property type="match status" value="3"/>
</dbReference>
<dbReference type="InterPro" id="IPR011704">
    <property type="entry name" value="ATPase_dyneun-rel_AAA"/>
</dbReference>
<proteinExistence type="predicted"/>
<keyword evidence="11" id="KW-1185">Reference proteome</keyword>
<dbReference type="InterPro" id="IPR036465">
    <property type="entry name" value="vWFA_dom_sf"/>
</dbReference>
<dbReference type="InterPro" id="IPR003593">
    <property type="entry name" value="AAA+_ATPase"/>
</dbReference>
<accession>A0AAW2FAA9</accession>
<dbReference type="InterPro" id="IPR039891">
    <property type="entry name" value="VWA8"/>
</dbReference>
<evidence type="ECO:0000313" key="11">
    <source>
        <dbReference type="Proteomes" id="UP001430953"/>
    </source>
</evidence>
<dbReference type="InterPro" id="IPR027417">
    <property type="entry name" value="P-loop_NTPase"/>
</dbReference>
<dbReference type="SUPFAM" id="SSF53300">
    <property type="entry name" value="vWA-like"/>
    <property type="match status" value="1"/>
</dbReference>
<reference evidence="10 11" key="1">
    <citation type="submission" date="2023-03" db="EMBL/GenBank/DDBJ databases">
        <title>High recombination rates correlate with genetic variation in Cardiocondyla obscurior ants.</title>
        <authorList>
            <person name="Errbii M."/>
        </authorList>
    </citation>
    <scope>NUCLEOTIDE SEQUENCE [LARGE SCALE GENOMIC DNA]</scope>
    <source>
        <strain evidence="10">Alpha-2009</strain>
        <tissue evidence="10">Whole body</tissue>
    </source>
</reference>
<keyword evidence="5" id="KW-0496">Mitochondrion</keyword>
<evidence type="ECO:0000256" key="8">
    <source>
        <dbReference type="SAM" id="MobiDB-lite"/>
    </source>
</evidence>
<evidence type="ECO:0000256" key="1">
    <source>
        <dbReference type="ARBA" id="ARBA00004173"/>
    </source>
</evidence>
<comment type="subcellular location">
    <subcellularLocation>
        <location evidence="1">Mitochondrion</location>
    </subcellularLocation>
</comment>
<evidence type="ECO:0000256" key="5">
    <source>
        <dbReference type="ARBA" id="ARBA00023128"/>
    </source>
</evidence>
<keyword evidence="4" id="KW-0809">Transit peptide</keyword>
<evidence type="ECO:0000256" key="4">
    <source>
        <dbReference type="ARBA" id="ARBA00022946"/>
    </source>
</evidence>
<feature type="region of interest" description="Disordered" evidence="8">
    <location>
        <begin position="1484"/>
        <end position="1516"/>
    </location>
</feature>
<evidence type="ECO:0000256" key="6">
    <source>
        <dbReference type="ARBA" id="ARBA00055988"/>
    </source>
</evidence>
<dbReference type="EMBL" id="JADYXP020000013">
    <property type="protein sequence ID" value="KAL0111985.1"/>
    <property type="molecule type" value="Genomic_DNA"/>
</dbReference>
<dbReference type="GO" id="GO:0005739">
    <property type="term" value="C:mitochondrion"/>
    <property type="evidence" value="ECO:0007669"/>
    <property type="project" value="UniProtKB-SubCell"/>
</dbReference>
<evidence type="ECO:0000256" key="3">
    <source>
        <dbReference type="ARBA" id="ARBA00022840"/>
    </source>
</evidence>
<comment type="function">
    <text evidence="6">Exhibits ATPase activity in vitro.</text>
</comment>
<dbReference type="SMART" id="SM00382">
    <property type="entry name" value="AAA"/>
    <property type="match status" value="2"/>
</dbReference>
<dbReference type="InterPro" id="IPR002035">
    <property type="entry name" value="VWF_A"/>
</dbReference>